<evidence type="ECO:0000259" key="2">
    <source>
        <dbReference type="Pfam" id="PF13815"/>
    </source>
</evidence>
<dbReference type="AlphaFoldDB" id="A0A915EHR8"/>
<organism evidence="3 4">
    <name type="scientific">Ditylenchus dipsaci</name>
    <dbReference type="NCBI Taxonomy" id="166011"/>
    <lineage>
        <taxon>Eukaryota</taxon>
        <taxon>Metazoa</taxon>
        <taxon>Ecdysozoa</taxon>
        <taxon>Nematoda</taxon>
        <taxon>Chromadorea</taxon>
        <taxon>Rhabditida</taxon>
        <taxon>Tylenchina</taxon>
        <taxon>Tylenchomorpha</taxon>
        <taxon>Sphaerularioidea</taxon>
        <taxon>Anguinidae</taxon>
        <taxon>Anguininae</taxon>
        <taxon>Ditylenchus</taxon>
    </lineage>
</organism>
<keyword evidence="3" id="KW-1185">Reference proteome</keyword>
<feature type="domain" description="Cilium assembly protein DZIP1 N-terminal" evidence="2">
    <location>
        <begin position="17"/>
        <end position="110"/>
    </location>
</feature>
<reference evidence="4" key="1">
    <citation type="submission" date="2022-11" db="UniProtKB">
        <authorList>
            <consortium name="WormBaseParasite"/>
        </authorList>
    </citation>
    <scope>IDENTIFICATION</scope>
</reference>
<accession>A0A915EHR8</accession>
<feature type="region of interest" description="Disordered" evidence="1">
    <location>
        <begin position="91"/>
        <end position="117"/>
    </location>
</feature>
<name>A0A915EHR8_9BILA</name>
<proteinExistence type="predicted"/>
<dbReference type="Pfam" id="PF13815">
    <property type="entry name" value="Dzip-like_N"/>
    <property type="match status" value="1"/>
</dbReference>
<dbReference type="Proteomes" id="UP000887574">
    <property type="component" value="Unplaced"/>
</dbReference>
<evidence type="ECO:0000313" key="3">
    <source>
        <dbReference type="Proteomes" id="UP000887574"/>
    </source>
</evidence>
<dbReference type="InterPro" id="IPR032714">
    <property type="entry name" value="DZIP1_N"/>
</dbReference>
<sequence length="136" mass="16068">MFVDSKEQMCKYSFFSDWNLIDEISIPLLEKESAPMKFCKSFTFYCFARLDKTDTECTEQRLLKLFKIAQMQIHYILLTQQGLVEKLHAEKSKSKKFHKENSTFRKSMSSKPKSDSSRELFQCNECSKIFAQQLSM</sequence>
<evidence type="ECO:0000256" key="1">
    <source>
        <dbReference type="SAM" id="MobiDB-lite"/>
    </source>
</evidence>
<evidence type="ECO:0000313" key="4">
    <source>
        <dbReference type="WBParaSite" id="jg5484"/>
    </source>
</evidence>
<dbReference type="WBParaSite" id="jg5484">
    <property type="protein sequence ID" value="jg5484"/>
    <property type="gene ID" value="jg5484"/>
</dbReference>
<protein>
    <submittedName>
        <fullName evidence="4">Cilium assembly protein DZIP1 N-terminal domain-containing protein</fullName>
    </submittedName>
</protein>